<dbReference type="GO" id="GO:0003700">
    <property type="term" value="F:DNA-binding transcription factor activity"/>
    <property type="evidence" value="ECO:0007669"/>
    <property type="project" value="InterPro"/>
</dbReference>
<dbReference type="GO" id="GO:0045944">
    <property type="term" value="P:positive regulation of transcription by RNA polymerase II"/>
    <property type="evidence" value="ECO:0007669"/>
    <property type="project" value="UniProtKB-ARBA"/>
</dbReference>
<keyword evidence="7" id="KW-0804">Transcription</keyword>
<evidence type="ECO:0000256" key="1">
    <source>
        <dbReference type="ARBA" id="ARBA00004123"/>
    </source>
</evidence>
<reference evidence="12" key="1">
    <citation type="submission" date="2024-06" db="EMBL/GenBank/DDBJ databases">
        <authorList>
            <person name="Liu X."/>
            <person name="Lenzi L."/>
            <person name="Haldenby T S."/>
            <person name="Uol C."/>
        </authorList>
    </citation>
    <scope>NUCLEOTIDE SEQUENCE</scope>
</reference>
<feature type="region of interest" description="Disordered" evidence="10">
    <location>
        <begin position="574"/>
        <end position="606"/>
    </location>
</feature>
<comment type="caution">
    <text evidence="12">The sequence shown here is derived from an EMBL/GenBank/DDBJ whole genome shotgun (WGS) entry which is preliminary data.</text>
</comment>
<dbReference type="PROSITE" id="PS00031">
    <property type="entry name" value="NUCLEAR_REC_DBD_1"/>
    <property type="match status" value="1"/>
</dbReference>
<evidence type="ECO:0000256" key="4">
    <source>
        <dbReference type="ARBA" id="ARBA00022833"/>
    </source>
</evidence>
<dbReference type="PRINTS" id="PR00047">
    <property type="entry name" value="STROIDFINGER"/>
</dbReference>
<evidence type="ECO:0000256" key="10">
    <source>
        <dbReference type="SAM" id="MobiDB-lite"/>
    </source>
</evidence>
<evidence type="ECO:0000256" key="2">
    <source>
        <dbReference type="ARBA" id="ARBA00022723"/>
    </source>
</evidence>
<keyword evidence="6" id="KW-0238">DNA-binding</keyword>
<dbReference type="FunFam" id="3.30.50.10:FF:000028">
    <property type="entry name" value="Nuclear receptor subfamily 2, group E, member 3"/>
    <property type="match status" value="1"/>
</dbReference>
<dbReference type="GO" id="GO:0043565">
    <property type="term" value="F:sequence-specific DNA binding"/>
    <property type="evidence" value="ECO:0007669"/>
    <property type="project" value="InterPro"/>
</dbReference>
<dbReference type="AlphaFoldDB" id="A0AAV2TR60"/>
<dbReference type="SMART" id="SM00399">
    <property type="entry name" value="ZnF_C4"/>
    <property type="match status" value="1"/>
</dbReference>
<evidence type="ECO:0000313" key="12">
    <source>
        <dbReference type="EMBL" id="CAL5139021.1"/>
    </source>
</evidence>
<evidence type="ECO:0000256" key="9">
    <source>
        <dbReference type="ARBA" id="ARBA00023242"/>
    </source>
</evidence>
<evidence type="ECO:0000256" key="3">
    <source>
        <dbReference type="ARBA" id="ARBA00022771"/>
    </source>
</evidence>
<evidence type="ECO:0000256" key="7">
    <source>
        <dbReference type="ARBA" id="ARBA00023163"/>
    </source>
</evidence>
<dbReference type="Pfam" id="PF00105">
    <property type="entry name" value="zf-C4"/>
    <property type="match status" value="1"/>
</dbReference>
<evidence type="ECO:0000313" key="13">
    <source>
        <dbReference type="Proteomes" id="UP001497525"/>
    </source>
</evidence>
<dbReference type="InterPro" id="IPR013088">
    <property type="entry name" value="Znf_NHR/GATA"/>
</dbReference>
<comment type="subcellular location">
    <subcellularLocation>
        <location evidence="1">Nucleus</location>
    </subcellularLocation>
</comment>
<keyword evidence="4" id="KW-0862">Zinc</keyword>
<dbReference type="SUPFAM" id="SSF57716">
    <property type="entry name" value="Glucocorticoid receptor-like (DNA-binding domain)"/>
    <property type="match status" value="1"/>
</dbReference>
<dbReference type="Gene3D" id="3.30.50.10">
    <property type="entry name" value="Erythroid Transcription Factor GATA-1, subunit A"/>
    <property type="match status" value="1"/>
</dbReference>
<dbReference type="PROSITE" id="PS51030">
    <property type="entry name" value="NUCLEAR_REC_DBD_2"/>
    <property type="match status" value="1"/>
</dbReference>
<evidence type="ECO:0000256" key="6">
    <source>
        <dbReference type="ARBA" id="ARBA00023125"/>
    </source>
</evidence>
<evidence type="ECO:0000256" key="8">
    <source>
        <dbReference type="ARBA" id="ARBA00023170"/>
    </source>
</evidence>
<dbReference type="CDD" id="cd06970">
    <property type="entry name" value="NR_DBD_PNR"/>
    <property type="match status" value="1"/>
</dbReference>
<organism evidence="12 13">
    <name type="scientific">Calicophoron daubneyi</name>
    <name type="common">Rumen fluke</name>
    <name type="synonym">Paramphistomum daubneyi</name>
    <dbReference type="NCBI Taxonomy" id="300641"/>
    <lineage>
        <taxon>Eukaryota</taxon>
        <taxon>Metazoa</taxon>
        <taxon>Spiralia</taxon>
        <taxon>Lophotrochozoa</taxon>
        <taxon>Platyhelminthes</taxon>
        <taxon>Trematoda</taxon>
        <taxon>Digenea</taxon>
        <taxon>Plagiorchiida</taxon>
        <taxon>Pronocephalata</taxon>
        <taxon>Paramphistomoidea</taxon>
        <taxon>Paramphistomidae</taxon>
        <taxon>Calicophoron</taxon>
    </lineage>
</organism>
<feature type="region of interest" description="Disordered" evidence="10">
    <location>
        <begin position="338"/>
        <end position="365"/>
    </location>
</feature>
<dbReference type="Proteomes" id="UP001497525">
    <property type="component" value="Unassembled WGS sequence"/>
</dbReference>
<dbReference type="GO" id="GO:0008270">
    <property type="term" value="F:zinc ion binding"/>
    <property type="evidence" value="ECO:0007669"/>
    <property type="project" value="UniProtKB-KW"/>
</dbReference>
<dbReference type="GO" id="GO:0005634">
    <property type="term" value="C:nucleus"/>
    <property type="evidence" value="ECO:0007669"/>
    <property type="project" value="UniProtKB-SubCell"/>
</dbReference>
<keyword evidence="2" id="KW-0479">Metal-binding</keyword>
<gene>
    <name evidence="12" type="ORF">CDAUBV1_LOCUS14073</name>
</gene>
<keyword evidence="8" id="KW-0675">Receptor</keyword>
<keyword evidence="5" id="KW-0805">Transcription regulation</keyword>
<dbReference type="InterPro" id="IPR001628">
    <property type="entry name" value="Znf_hrmn_rcpt"/>
</dbReference>
<accession>A0AAV2TR60</accession>
<feature type="domain" description="Nuclear receptor" evidence="11">
    <location>
        <begin position="380"/>
        <end position="456"/>
    </location>
</feature>
<protein>
    <recommendedName>
        <fullName evidence="11">Nuclear receptor domain-containing protein</fullName>
    </recommendedName>
</protein>
<sequence>MINASSTTSFNSSGIELTNKETETIATRKVESTGGCPSNSTGLFSEKQSEIEVITYLGKSANNEHNTDFGNIPNTRFRNLPVLDKFPESTPSTIAFCDFGSGTGPMDGTTRELYPSPTPFPPFNQQFSGSEWIRSKFLLPHIPFQPPFLPPHLIGTTFRQSAHEKMVDTIDPIPAFGLNTKSSLMNTNNASNHWTSQMTGELSVFGRRNHSRQGSCNRDNTAYGMTSILDSQNKPVHPTSNGYNSDGSSDLFSNSTYWLLQVLRKYHEFLERRNTLNFPRAELAEPADTIPNSESEPAVLSRSSNTLELNITEAENPLWRNKSLRDLTPWTVPFPSHHSGEDIPLTSEPNANTPASPTGVSMNTIGQYQSDDQKRFNPHGLYCMVCGDVSSGKHYGILACNGCSGFFKRSVRRKLIYRCQAGTGNCIIDKTHRNQCQACRLKKCIRMGMNKDAVQNERQPRNSAQLRLPDLCDPHNTDLRAVHKPNAEILSMHPTLSHLLPHLDGQITVSANPPCDVSLNAAATKCMEERYDHSRHQYHVSVPHGSYPRMSTATSNRRHLDKTKLNRAAAGCTKKTNTYRNYPREKSKINANSSPGSSNFTNRGETAPSTILSLTLPSETLEGEVKTKKNSHMNISWPSYDQPFPSAFASGTSQFGSGLTRSQRLEQIPRVTVAQENDFYTQLAQIFSSPVNGAGERKVNCQLSPPLTALSLMNSKSPSTI</sequence>
<proteinExistence type="predicted"/>
<dbReference type="EMBL" id="CAXLJL010000578">
    <property type="protein sequence ID" value="CAL5139021.1"/>
    <property type="molecule type" value="Genomic_DNA"/>
</dbReference>
<feature type="compositionally biased region" description="Polar residues" evidence="10">
    <location>
        <begin position="347"/>
        <end position="365"/>
    </location>
</feature>
<keyword evidence="9" id="KW-0539">Nucleus</keyword>
<evidence type="ECO:0000256" key="5">
    <source>
        <dbReference type="ARBA" id="ARBA00023015"/>
    </source>
</evidence>
<name>A0AAV2TR60_CALDB</name>
<feature type="compositionally biased region" description="Polar residues" evidence="10">
    <location>
        <begin position="589"/>
        <end position="606"/>
    </location>
</feature>
<keyword evidence="3" id="KW-0863">Zinc-finger</keyword>
<dbReference type="PANTHER" id="PTHR24083">
    <property type="entry name" value="NUCLEAR HORMONE RECEPTOR"/>
    <property type="match status" value="1"/>
</dbReference>
<evidence type="ECO:0000259" key="11">
    <source>
        <dbReference type="PROSITE" id="PS51030"/>
    </source>
</evidence>
<dbReference type="InterPro" id="IPR050274">
    <property type="entry name" value="Nuclear_hormone_rcpt_NR2"/>
</dbReference>